<dbReference type="RefSeq" id="WP_194215263.1">
    <property type="nucleotide sequence ID" value="NZ_CP061205.1"/>
</dbReference>
<sequence>MSSSFELPGELRVSELEGTHDIVGPCLIESRWKHRVRHSINDQPAVLYRHPDTRKVFRREWYDKGLHGRANDLPSIIDESSEDTLSIWHEDGHVGRPRGPAVTWTAPNGIVVREEYWRRGDQPKRGVVAIERNRYTGEETMRELVGLPGMDRFQPAP</sequence>
<dbReference type="Proteomes" id="UP001595444">
    <property type="component" value="Unassembled WGS sequence"/>
</dbReference>
<keyword evidence="2" id="KW-1185">Reference proteome</keyword>
<evidence type="ECO:0000313" key="2">
    <source>
        <dbReference type="Proteomes" id="UP001595444"/>
    </source>
</evidence>
<name>A0ABV7D3T0_9PROT</name>
<organism evidence="1 2">
    <name type="scientific">Kordiimonas pumila</name>
    <dbReference type="NCBI Taxonomy" id="2161677"/>
    <lineage>
        <taxon>Bacteria</taxon>
        <taxon>Pseudomonadati</taxon>
        <taxon>Pseudomonadota</taxon>
        <taxon>Alphaproteobacteria</taxon>
        <taxon>Kordiimonadales</taxon>
        <taxon>Kordiimonadaceae</taxon>
        <taxon>Kordiimonas</taxon>
    </lineage>
</organism>
<accession>A0ABV7D3T0</accession>
<gene>
    <name evidence="1" type="ORF">ACFOKA_07770</name>
</gene>
<comment type="caution">
    <text evidence="1">The sequence shown here is derived from an EMBL/GenBank/DDBJ whole genome shotgun (WGS) entry which is preliminary data.</text>
</comment>
<reference evidence="2" key="1">
    <citation type="journal article" date="2019" name="Int. J. Syst. Evol. Microbiol.">
        <title>The Global Catalogue of Microorganisms (GCM) 10K type strain sequencing project: providing services to taxonomists for standard genome sequencing and annotation.</title>
        <authorList>
            <consortium name="The Broad Institute Genomics Platform"/>
            <consortium name="The Broad Institute Genome Sequencing Center for Infectious Disease"/>
            <person name="Wu L."/>
            <person name="Ma J."/>
        </authorList>
    </citation>
    <scope>NUCLEOTIDE SEQUENCE [LARGE SCALE GENOMIC DNA]</scope>
    <source>
        <strain evidence="2">KCTC 62164</strain>
    </source>
</reference>
<evidence type="ECO:0000313" key="1">
    <source>
        <dbReference type="EMBL" id="MFC3051797.1"/>
    </source>
</evidence>
<dbReference type="EMBL" id="JBHRSL010000004">
    <property type="protein sequence ID" value="MFC3051797.1"/>
    <property type="molecule type" value="Genomic_DNA"/>
</dbReference>
<protein>
    <submittedName>
        <fullName evidence="1">Uncharacterized protein</fullName>
    </submittedName>
</protein>
<proteinExistence type="predicted"/>